<dbReference type="AlphaFoldDB" id="X1HKI1"/>
<organism evidence="1">
    <name type="scientific">marine sediment metagenome</name>
    <dbReference type="NCBI Taxonomy" id="412755"/>
    <lineage>
        <taxon>unclassified sequences</taxon>
        <taxon>metagenomes</taxon>
        <taxon>ecological metagenomes</taxon>
    </lineage>
</organism>
<protein>
    <submittedName>
        <fullName evidence="1">Uncharacterized protein</fullName>
    </submittedName>
</protein>
<evidence type="ECO:0000313" key="1">
    <source>
        <dbReference type="EMBL" id="GAH45833.1"/>
    </source>
</evidence>
<reference evidence="1" key="1">
    <citation type="journal article" date="2014" name="Front. Microbiol.">
        <title>High frequency of phylogenetically diverse reductive dehalogenase-homologous genes in deep subseafloor sedimentary metagenomes.</title>
        <authorList>
            <person name="Kawai M."/>
            <person name="Futagami T."/>
            <person name="Toyoda A."/>
            <person name="Takaki Y."/>
            <person name="Nishi S."/>
            <person name="Hori S."/>
            <person name="Arai W."/>
            <person name="Tsubouchi T."/>
            <person name="Morono Y."/>
            <person name="Uchiyama I."/>
            <person name="Ito T."/>
            <person name="Fujiyama A."/>
            <person name="Inagaki F."/>
            <person name="Takami H."/>
        </authorList>
    </citation>
    <scope>NUCLEOTIDE SEQUENCE</scope>
    <source>
        <strain evidence="1">Expedition CK06-06</strain>
    </source>
</reference>
<dbReference type="EMBL" id="BARU01007516">
    <property type="protein sequence ID" value="GAH45833.1"/>
    <property type="molecule type" value="Genomic_DNA"/>
</dbReference>
<comment type="caution">
    <text evidence="1">The sequence shown here is derived from an EMBL/GenBank/DDBJ whole genome shotgun (WGS) entry which is preliminary data.</text>
</comment>
<gene>
    <name evidence="1" type="ORF">S03H2_14798</name>
</gene>
<name>X1HKI1_9ZZZZ</name>
<proteinExistence type="predicted"/>
<sequence>MECRIKGCKNTIEEDEDGYSHSVSTWTHGGQSDEDITIGLCEEHRNKIRDLLVKIADGKINLENI</sequence>
<accession>X1HKI1</accession>